<dbReference type="InterPro" id="IPR007157">
    <property type="entry name" value="PspA_VIPP1"/>
</dbReference>
<sequence>MGIFNRFRDIISSNINSMLERAEDPKKLLRLMIQEMEETLVELKASCAGAMAATVKIRREWEMLEAKAAGWQERAGLAVEKGHEDLAREALMERRRLESKKEIISRELIENERIIDGYKADLTALEEKLLSAKEKQRLLVQRHIRAKDRKRVGSDLRKADSQVAMMRFEEFEQRIDRMEAEAEMAGPWVMDDRFRKDRKEESFTLEEKFAKLEVDEDIEREIEALRMRNPARKQEDSPN</sequence>
<keyword evidence="4" id="KW-1185">Reference proteome</keyword>
<evidence type="ECO:0000256" key="1">
    <source>
        <dbReference type="ARBA" id="ARBA00043985"/>
    </source>
</evidence>
<feature type="coiled-coil region" evidence="2">
    <location>
        <begin position="87"/>
        <end position="135"/>
    </location>
</feature>
<evidence type="ECO:0000313" key="3">
    <source>
        <dbReference type="EMBL" id="SDB39363.1"/>
    </source>
</evidence>
<keyword evidence="2" id="KW-0175">Coiled coil</keyword>
<evidence type="ECO:0000256" key="2">
    <source>
        <dbReference type="SAM" id="Coils"/>
    </source>
</evidence>
<dbReference type="Proteomes" id="UP000198771">
    <property type="component" value="Unassembled WGS sequence"/>
</dbReference>
<dbReference type="EMBL" id="FMXO01000010">
    <property type="protein sequence ID" value="SDB39363.1"/>
    <property type="molecule type" value="Genomic_DNA"/>
</dbReference>
<comment type="similarity">
    <text evidence="1">Belongs to the PspA/Vipp/IM30 family.</text>
</comment>
<dbReference type="GO" id="GO:0009271">
    <property type="term" value="P:phage shock"/>
    <property type="evidence" value="ECO:0007669"/>
    <property type="project" value="TreeGrafter"/>
</dbReference>
<dbReference type="RefSeq" id="WP_092120500.1">
    <property type="nucleotide sequence ID" value="NZ_FMXO01000010.1"/>
</dbReference>
<name>A0A1G6D2G3_9BACT</name>
<dbReference type="PANTHER" id="PTHR31088">
    <property type="entry name" value="MEMBRANE-ASSOCIATED PROTEIN VIPP1, CHLOROPLASTIC"/>
    <property type="match status" value="1"/>
</dbReference>
<dbReference type="GO" id="GO:0005829">
    <property type="term" value="C:cytosol"/>
    <property type="evidence" value="ECO:0007669"/>
    <property type="project" value="TreeGrafter"/>
</dbReference>
<reference evidence="3 4" key="1">
    <citation type="submission" date="2016-10" db="EMBL/GenBank/DDBJ databases">
        <authorList>
            <person name="de Groot N.N."/>
        </authorList>
    </citation>
    <scope>NUCLEOTIDE SEQUENCE [LARGE SCALE GENOMIC DNA]</scope>
    <source>
        <strain evidence="3 4">ASO4-2</strain>
    </source>
</reference>
<gene>
    <name evidence="3" type="ORF">SAMN05660653_01866</name>
</gene>
<dbReference type="STRING" id="617002.SAMN05660653_01866"/>
<proteinExistence type="inferred from homology"/>
<evidence type="ECO:0000313" key="4">
    <source>
        <dbReference type="Proteomes" id="UP000198771"/>
    </source>
</evidence>
<dbReference type="Pfam" id="PF04012">
    <property type="entry name" value="PspA_IM30"/>
    <property type="match status" value="1"/>
</dbReference>
<protein>
    <submittedName>
        <fullName evidence="3">Phage shock protein A (PspA) family protein</fullName>
    </submittedName>
</protein>
<organism evidence="3 4">
    <name type="scientific">Desulfonatronum thiosulfatophilum</name>
    <dbReference type="NCBI Taxonomy" id="617002"/>
    <lineage>
        <taxon>Bacteria</taxon>
        <taxon>Pseudomonadati</taxon>
        <taxon>Thermodesulfobacteriota</taxon>
        <taxon>Desulfovibrionia</taxon>
        <taxon>Desulfovibrionales</taxon>
        <taxon>Desulfonatronaceae</taxon>
        <taxon>Desulfonatronum</taxon>
    </lineage>
</organism>
<dbReference type="AlphaFoldDB" id="A0A1G6D2G3"/>
<accession>A0A1G6D2G3</accession>
<dbReference type="OrthoDB" id="9779630at2"/>
<dbReference type="PANTHER" id="PTHR31088:SF6">
    <property type="entry name" value="PHAGE SHOCK PROTEIN A"/>
    <property type="match status" value="1"/>
</dbReference>
<feature type="coiled-coil region" evidence="2">
    <location>
        <begin position="26"/>
        <end position="53"/>
    </location>
</feature>